<feature type="compositionally biased region" description="Basic and acidic residues" evidence="2">
    <location>
        <begin position="1"/>
        <end position="24"/>
    </location>
</feature>
<sequence>MKEECQEGRKESEQLTNEGRESYQKLEGISGRSTPTDEEIFDKEQELKVLHKEIAEDKENLTSLQKQNKELLLQIEFMKLTADQERDKLAAQKNIFAPTDGRLGLSAHSQLKLHRLQTMESISIIKHEGAVEQQNMDPIQEFLKGDLLVPHTGKSQDIVPSQAHELTTQWPGNKQDGRSAEEEQLQVARELVKKNRQIFELEQEVEILLTKIEESSTKKEELALEISAKNKKIEILERRVKELTEMRTNAVNGSRNGVYDEADVQLNQLDEELSKTKHRVAELEAELEHFNNSYNSRLKRELDEIEAKWTKRLRKECMELQSELSDKHNTDKQQWQKKEVELQNIIRQMKMVMDKRLGQAETERRKLEQQLMTSRTSSFHGSMISLDSNSDDSGGVRLQIQGQAVISHRLIASVIVSSGELLTN</sequence>
<dbReference type="OrthoDB" id="6022705at2759"/>
<evidence type="ECO:0000256" key="1">
    <source>
        <dbReference type="SAM" id="Coils"/>
    </source>
</evidence>
<name>A0A9W9YTR0_9CNID</name>
<feature type="coiled-coil region" evidence="1">
    <location>
        <begin position="191"/>
        <end position="293"/>
    </location>
</feature>
<protein>
    <submittedName>
        <fullName evidence="3">Uncharacterized protein</fullName>
    </submittedName>
</protein>
<reference evidence="3" key="1">
    <citation type="submission" date="2023-01" db="EMBL/GenBank/DDBJ databases">
        <title>Genome assembly of the deep-sea coral Lophelia pertusa.</title>
        <authorList>
            <person name="Herrera S."/>
            <person name="Cordes E."/>
        </authorList>
    </citation>
    <scope>NUCLEOTIDE SEQUENCE</scope>
    <source>
        <strain evidence="3">USNM1676648</strain>
        <tissue evidence="3">Polyp</tissue>
    </source>
</reference>
<comment type="caution">
    <text evidence="3">The sequence shown here is derived from an EMBL/GenBank/DDBJ whole genome shotgun (WGS) entry which is preliminary data.</text>
</comment>
<feature type="region of interest" description="Disordered" evidence="2">
    <location>
        <begin position="1"/>
        <end position="38"/>
    </location>
</feature>
<keyword evidence="1" id="KW-0175">Coiled coil</keyword>
<dbReference type="EMBL" id="MU827053">
    <property type="protein sequence ID" value="KAJ7369350.1"/>
    <property type="molecule type" value="Genomic_DNA"/>
</dbReference>
<evidence type="ECO:0000313" key="4">
    <source>
        <dbReference type="Proteomes" id="UP001163046"/>
    </source>
</evidence>
<evidence type="ECO:0000256" key="2">
    <source>
        <dbReference type="SAM" id="MobiDB-lite"/>
    </source>
</evidence>
<feature type="coiled-coil region" evidence="1">
    <location>
        <begin position="47"/>
        <end position="81"/>
    </location>
</feature>
<organism evidence="3 4">
    <name type="scientific">Desmophyllum pertusum</name>
    <dbReference type="NCBI Taxonomy" id="174260"/>
    <lineage>
        <taxon>Eukaryota</taxon>
        <taxon>Metazoa</taxon>
        <taxon>Cnidaria</taxon>
        <taxon>Anthozoa</taxon>
        <taxon>Hexacorallia</taxon>
        <taxon>Scleractinia</taxon>
        <taxon>Caryophylliina</taxon>
        <taxon>Caryophylliidae</taxon>
        <taxon>Desmophyllum</taxon>
    </lineage>
</organism>
<dbReference type="AlphaFoldDB" id="A0A9W9YTR0"/>
<feature type="coiled-coil region" evidence="1">
    <location>
        <begin position="350"/>
        <end position="377"/>
    </location>
</feature>
<dbReference type="Proteomes" id="UP001163046">
    <property type="component" value="Unassembled WGS sequence"/>
</dbReference>
<accession>A0A9W9YTR0</accession>
<keyword evidence="4" id="KW-1185">Reference proteome</keyword>
<proteinExistence type="predicted"/>
<gene>
    <name evidence="3" type="ORF">OS493_039680</name>
</gene>
<evidence type="ECO:0000313" key="3">
    <source>
        <dbReference type="EMBL" id="KAJ7369350.1"/>
    </source>
</evidence>